<dbReference type="PROSITE" id="PS00061">
    <property type="entry name" value="ADH_SHORT"/>
    <property type="match status" value="1"/>
</dbReference>
<keyword evidence="2 3" id="KW-0560">Oxidoreductase</keyword>
<dbReference type="InterPro" id="IPR002347">
    <property type="entry name" value="SDR_fam"/>
</dbReference>
<evidence type="ECO:0000256" key="2">
    <source>
        <dbReference type="ARBA" id="ARBA00023002"/>
    </source>
</evidence>
<organism evidence="3 4">
    <name type="scientific">Cohnella hongkongensis</name>
    <dbReference type="NCBI Taxonomy" id="178337"/>
    <lineage>
        <taxon>Bacteria</taxon>
        <taxon>Bacillati</taxon>
        <taxon>Bacillota</taxon>
        <taxon>Bacilli</taxon>
        <taxon>Bacillales</taxon>
        <taxon>Paenibacillaceae</taxon>
        <taxon>Cohnella</taxon>
    </lineage>
</organism>
<evidence type="ECO:0000256" key="1">
    <source>
        <dbReference type="ARBA" id="ARBA00006484"/>
    </source>
</evidence>
<dbReference type="EMBL" id="JBHSEP010000015">
    <property type="protein sequence ID" value="MFC4600245.1"/>
    <property type="molecule type" value="Genomic_DNA"/>
</dbReference>
<protein>
    <submittedName>
        <fullName evidence="3">SDR family NAD(P)-dependent oxidoreductase</fullName>
        <ecNumber evidence="3">1.1.1.-</ecNumber>
    </submittedName>
</protein>
<dbReference type="PRINTS" id="PR00080">
    <property type="entry name" value="SDRFAMILY"/>
</dbReference>
<dbReference type="PRINTS" id="PR00081">
    <property type="entry name" value="GDHRDH"/>
</dbReference>
<dbReference type="Pfam" id="PF13561">
    <property type="entry name" value="adh_short_C2"/>
    <property type="match status" value="1"/>
</dbReference>
<evidence type="ECO:0000313" key="4">
    <source>
        <dbReference type="Proteomes" id="UP001596028"/>
    </source>
</evidence>
<dbReference type="InterPro" id="IPR036291">
    <property type="entry name" value="NAD(P)-bd_dom_sf"/>
</dbReference>
<dbReference type="PANTHER" id="PTHR24321">
    <property type="entry name" value="DEHYDROGENASES, SHORT CHAIN"/>
    <property type="match status" value="1"/>
</dbReference>
<dbReference type="PANTHER" id="PTHR24321:SF8">
    <property type="entry name" value="ESTRADIOL 17-BETA-DEHYDROGENASE 8-RELATED"/>
    <property type="match status" value="1"/>
</dbReference>
<dbReference type="RefSeq" id="WP_378099151.1">
    <property type="nucleotide sequence ID" value="NZ_JBHSEP010000015.1"/>
</dbReference>
<dbReference type="GO" id="GO:0016491">
    <property type="term" value="F:oxidoreductase activity"/>
    <property type="evidence" value="ECO:0007669"/>
    <property type="project" value="UniProtKB-KW"/>
</dbReference>
<dbReference type="EC" id="1.1.1.-" evidence="3"/>
<comment type="caution">
    <text evidence="3">The sequence shown here is derived from an EMBL/GenBank/DDBJ whole genome shotgun (WGS) entry which is preliminary data.</text>
</comment>
<dbReference type="Proteomes" id="UP001596028">
    <property type="component" value="Unassembled WGS sequence"/>
</dbReference>
<evidence type="ECO:0000313" key="3">
    <source>
        <dbReference type="EMBL" id="MFC4600245.1"/>
    </source>
</evidence>
<dbReference type="SUPFAM" id="SSF51735">
    <property type="entry name" value="NAD(P)-binding Rossmann-fold domains"/>
    <property type="match status" value="1"/>
</dbReference>
<keyword evidence="4" id="KW-1185">Reference proteome</keyword>
<reference evidence="4" key="1">
    <citation type="journal article" date="2019" name="Int. J. Syst. Evol. Microbiol.">
        <title>The Global Catalogue of Microorganisms (GCM) 10K type strain sequencing project: providing services to taxonomists for standard genome sequencing and annotation.</title>
        <authorList>
            <consortium name="The Broad Institute Genomics Platform"/>
            <consortium name="The Broad Institute Genome Sequencing Center for Infectious Disease"/>
            <person name="Wu L."/>
            <person name="Ma J."/>
        </authorList>
    </citation>
    <scope>NUCLEOTIDE SEQUENCE [LARGE SCALE GENOMIC DNA]</scope>
    <source>
        <strain evidence="4">CCUG 49571</strain>
    </source>
</reference>
<comment type="similarity">
    <text evidence="1">Belongs to the short-chain dehydrogenases/reductases (SDR) family.</text>
</comment>
<gene>
    <name evidence="3" type="ORF">ACFO3S_18520</name>
</gene>
<dbReference type="InterPro" id="IPR020904">
    <property type="entry name" value="Sc_DH/Rdtase_CS"/>
</dbReference>
<name>A0ABV9FHL7_9BACL</name>
<accession>A0ABV9FHL7</accession>
<dbReference type="Gene3D" id="3.40.50.720">
    <property type="entry name" value="NAD(P)-binding Rossmann-like Domain"/>
    <property type="match status" value="1"/>
</dbReference>
<sequence>MRRLEGKIALVTGAASGMGRTAALAMLGEGAKVIALDVNESGLSSMAAPFSDEITAIRCDVSKQNEVADAVRAGIRRYGGLHILCNCAGIATGAPLLQTTNANWRRTIAVNLTGVYYVCRAAIPYIRESGGGSIINWGSIASVVAEADMAAYCASKAGVLALTKVIAVEHATDGIRANCICPGMIDTPMAETYYEAYGGKEAFVEEIAEWQPLGLGTPEQVANIAVFLASDDSAIMTGAAIMADGGFTAM</sequence>
<proteinExistence type="inferred from homology"/>